<dbReference type="Pfam" id="PF13377">
    <property type="entry name" value="Peripla_BP_3"/>
    <property type="match status" value="1"/>
</dbReference>
<evidence type="ECO:0000256" key="4">
    <source>
        <dbReference type="SAM" id="MobiDB-lite"/>
    </source>
</evidence>
<feature type="region of interest" description="Disordered" evidence="4">
    <location>
        <begin position="343"/>
        <end position="376"/>
    </location>
</feature>
<dbReference type="Gene3D" id="1.10.260.40">
    <property type="entry name" value="lambda repressor-like DNA-binding domains"/>
    <property type="match status" value="1"/>
</dbReference>
<dbReference type="Proteomes" id="UP000239865">
    <property type="component" value="Unassembled WGS sequence"/>
</dbReference>
<evidence type="ECO:0000256" key="3">
    <source>
        <dbReference type="ARBA" id="ARBA00023163"/>
    </source>
</evidence>
<dbReference type="PROSITE" id="PS50932">
    <property type="entry name" value="HTH_LACI_2"/>
    <property type="match status" value="1"/>
</dbReference>
<dbReference type="InterPro" id="IPR000843">
    <property type="entry name" value="HTH_LacI"/>
</dbReference>
<evidence type="ECO:0000256" key="2">
    <source>
        <dbReference type="ARBA" id="ARBA00023125"/>
    </source>
</evidence>
<dbReference type="SMART" id="SM00354">
    <property type="entry name" value="HTH_LACI"/>
    <property type="match status" value="1"/>
</dbReference>
<proteinExistence type="predicted"/>
<comment type="caution">
    <text evidence="6">The sequence shown here is derived from an EMBL/GenBank/DDBJ whole genome shotgun (WGS) entry which is preliminary data.</text>
</comment>
<dbReference type="GO" id="GO:0000976">
    <property type="term" value="F:transcription cis-regulatory region binding"/>
    <property type="evidence" value="ECO:0007669"/>
    <property type="project" value="TreeGrafter"/>
</dbReference>
<evidence type="ECO:0000259" key="5">
    <source>
        <dbReference type="PROSITE" id="PS50932"/>
    </source>
</evidence>
<sequence>MPTMTIKGKATSLDIAYLAGVSQPTVSRALRGSPMVNEETRKRILRIARELNYKVDKNASSLRLRNAGTLALLFFEDPTADDSLINPFFHSMLGSITRACALQGYDLLVSFQQLSKDWQADYEDSNKADGIILLGYGDYQESRQRLQLLVEQGTHFVRWGAALPGQPGISIGSDNYQGGLDITEHLLAQGCRRVAFLGHASNHYPEFEERYRGYAAALAQHALAAEAGLQFDAITTESSGYAACLALLDSGQAFDAVCAASDLIAIGAMRALRERGLRVPQDVAVSGFDDIALAASVAPALSTVQQDTKQAGTLLVESLVALIRGEAAQSRTIPVKLAVRDSSRSNGLQPPLGWSPPGLETSEAVAGLAADGAARR</sequence>
<dbReference type="EMBL" id="MDEH01000006">
    <property type="protein sequence ID" value="PPU72315.1"/>
    <property type="molecule type" value="Genomic_DNA"/>
</dbReference>
<dbReference type="Gene3D" id="3.40.50.2300">
    <property type="match status" value="2"/>
</dbReference>
<dbReference type="Pfam" id="PF00356">
    <property type="entry name" value="LacI"/>
    <property type="match status" value="1"/>
</dbReference>
<dbReference type="InterPro" id="IPR046335">
    <property type="entry name" value="LacI/GalR-like_sensor"/>
</dbReference>
<keyword evidence="2" id="KW-0238">DNA-binding</keyword>
<dbReference type="OrthoDB" id="5681588at2"/>
<gene>
    <name evidence="6" type="ORF">XmelCFBP4644_12655</name>
</gene>
<protein>
    <submittedName>
        <fullName evidence="6">LacI family transcriptional regulator</fullName>
    </submittedName>
</protein>
<dbReference type="InterPro" id="IPR028082">
    <property type="entry name" value="Peripla_BP_I"/>
</dbReference>
<dbReference type="GO" id="GO:0003700">
    <property type="term" value="F:DNA-binding transcription factor activity"/>
    <property type="evidence" value="ECO:0007669"/>
    <property type="project" value="TreeGrafter"/>
</dbReference>
<dbReference type="PANTHER" id="PTHR30146">
    <property type="entry name" value="LACI-RELATED TRANSCRIPTIONAL REPRESSOR"/>
    <property type="match status" value="1"/>
</dbReference>
<dbReference type="SUPFAM" id="SSF53822">
    <property type="entry name" value="Periplasmic binding protein-like I"/>
    <property type="match status" value="1"/>
</dbReference>
<dbReference type="SUPFAM" id="SSF47413">
    <property type="entry name" value="lambda repressor-like DNA-binding domains"/>
    <property type="match status" value="1"/>
</dbReference>
<dbReference type="CDD" id="cd01392">
    <property type="entry name" value="HTH_LacI"/>
    <property type="match status" value="1"/>
</dbReference>
<keyword evidence="1" id="KW-0805">Transcription regulation</keyword>
<feature type="domain" description="HTH lacI-type" evidence="5">
    <location>
        <begin position="10"/>
        <end position="64"/>
    </location>
</feature>
<feature type="compositionally biased region" description="Low complexity" evidence="4">
    <location>
        <begin position="364"/>
        <end position="376"/>
    </location>
</feature>
<dbReference type="AlphaFoldDB" id="A0A2S7DES4"/>
<dbReference type="PANTHER" id="PTHR30146:SF120">
    <property type="entry name" value="ALANINE RACEMASE"/>
    <property type="match status" value="1"/>
</dbReference>
<evidence type="ECO:0000256" key="1">
    <source>
        <dbReference type="ARBA" id="ARBA00023015"/>
    </source>
</evidence>
<name>A0A2S7DES4_9XANT</name>
<accession>A0A2S7DES4</accession>
<dbReference type="InterPro" id="IPR010982">
    <property type="entry name" value="Lambda_DNA-bd_dom_sf"/>
</dbReference>
<evidence type="ECO:0000313" key="6">
    <source>
        <dbReference type="EMBL" id="PPU72315.1"/>
    </source>
</evidence>
<organism evidence="6 7">
    <name type="scientific">Xanthomonas melonis</name>
    <dbReference type="NCBI Taxonomy" id="56456"/>
    <lineage>
        <taxon>Bacteria</taxon>
        <taxon>Pseudomonadati</taxon>
        <taxon>Pseudomonadota</taxon>
        <taxon>Gammaproteobacteria</taxon>
        <taxon>Lysobacterales</taxon>
        <taxon>Lysobacteraceae</taxon>
        <taxon>Xanthomonas</taxon>
    </lineage>
</organism>
<reference evidence="6 7" key="1">
    <citation type="submission" date="2016-08" db="EMBL/GenBank/DDBJ databases">
        <authorList>
            <person name="Seilhamer J.J."/>
        </authorList>
    </citation>
    <scope>NUCLEOTIDE SEQUENCE [LARGE SCALE GENOMIC DNA]</scope>
    <source>
        <strain evidence="6 7">CFBP4644</strain>
    </source>
</reference>
<keyword evidence="3" id="KW-0804">Transcription</keyword>
<evidence type="ECO:0000313" key="7">
    <source>
        <dbReference type="Proteomes" id="UP000239865"/>
    </source>
</evidence>